<sequence length="105" mass="11796">MDAATALWILSNLTLFAALVAEKHRNRKYREAIHGLLADEGYVEGEPQAYINETLRMTEHIGNPEPSAHDFAHALVGQKGFRKAIAHEELHRVYLETYGRGARNG</sequence>
<name>V5Q9F0_9CAUD</name>
<gene>
    <name evidence="2" type="ORF">Sano_25</name>
</gene>
<keyword evidence="1" id="KW-1133">Transmembrane helix</keyword>
<reference evidence="2 3" key="1">
    <citation type="journal article" date="2014" name="J. Bacteriol.">
        <title>Characterization of novel virulent broad-host-range phages of Xylella fastidiosa and Xanthomonas.</title>
        <authorList>
            <person name="Ahern S.J."/>
            <person name="Das M."/>
            <person name="Bhowmick T.S."/>
            <person name="Young R."/>
            <person name="Gonzalez C.F."/>
        </authorList>
    </citation>
    <scope>NUCLEOTIDE SEQUENCE [LARGE SCALE GENOMIC DNA]</scope>
</reference>
<keyword evidence="3" id="KW-1185">Reference proteome</keyword>
<evidence type="ECO:0000256" key="1">
    <source>
        <dbReference type="SAM" id="Phobius"/>
    </source>
</evidence>
<keyword evidence="1" id="KW-0472">Membrane</keyword>
<dbReference type="OrthoDB" id="36222at10239"/>
<evidence type="ECO:0000313" key="3">
    <source>
        <dbReference type="Proteomes" id="UP000018621"/>
    </source>
</evidence>
<dbReference type="Proteomes" id="UP000018621">
    <property type="component" value="Segment"/>
</dbReference>
<proteinExistence type="predicted"/>
<protein>
    <submittedName>
        <fullName evidence="2">Uncharacterized protein</fullName>
    </submittedName>
</protein>
<accession>V5Q9F0</accession>
<feature type="transmembrane region" description="Helical" evidence="1">
    <location>
        <begin position="6"/>
        <end position="21"/>
    </location>
</feature>
<dbReference type="EMBL" id="KF626665">
    <property type="protein sequence ID" value="AHB12045.1"/>
    <property type="molecule type" value="Genomic_DNA"/>
</dbReference>
<evidence type="ECO:0000313" key="2">
    <source>
        <dbReference type="EMBL" id="AHB12045.1"/>
    </source>
</evidence>
<organism evidence="2 3">
    <name type="scientific">Xylella phage Sano</name>
    <dbReference type="NCBI Taxonomy" id="1415148"/>
    <lineage>
        <taxon>Viruses</taxon>
        <taxon>Duplodnaviria</taxon>
        <taxon>Heunggongvirae</taxon>
        <taxon>Uroviricota</taxon>
        <taxon>Caudoviricetes</taxon>
        <taxon>Casjensviridae</taxon>
        <taxon>Sanovirus</taxon>
        <taxon>Sanovirus sano</taxon>
        <taxon>Xylella virus Sano</taxon>
    </lineage>
</organism>
<keyword evidence="1" id="KW-0812">Transmembrane</keyword>